<keyword evidence="2" id="KW-1185">Reference proteome</keyword>
<evidence type="ECO:0000313" key="1">
    <source>
        <dbReference type="EMBL" id="QYT05418.1"/>
    </source>
</evidence>
<accession>A0A8G0LR57</accession>
<name>A0A8G0LR57_9HYPO</name>
<dbReference type="AlphaFoldDB" id="A0A8G0LR57"/>
<evidence type="ECO:0000313" key="2">
    <source>
        <dbReference type="Proteomes" id="UP000826661"/>
    </source>
</evidence>
<gene>
    <name evidence="1" type="ORF">H0G86_012310</name>
</gene>
<organism evidence="1 2">
    <name type="scientific">Trichoderma simmonsii</name>
    <dbReference type="NCBI Taxonomy" id="1491479"/>
    <lineage>
        <taxon>Eukaryota</taxon>
        <taxon>Fungi</taxon>
        <taxon>Dikarya</taxon>
        <taxon>Ascomycota</taxon>
        <taxon>Pezizomycotina</taxon>
        <taxon>Sordariomycetes</taxon>
        <taxon>Hypocreomycetidae</taxon>
        <taxon>Hypocreales</taxon>
        <taxon>Hypocreaceae</taxon>
        <taxon>Trichoderma</taxon>
    </lineage>
</organism>
<proteinExistence type="predicted"/>
<sequence length="106" mass="12006">MTGIPIKTFYEADQTTWSYQSNHVDGASRFITVSGLLALTNVEFSLLEYRDLDWNNVDGHIPKYVAISHTWNSSPEVMRLSTIANRPLHIDMGEVSPSTISWHGLR</sequence>
<dbReference type="EMBL" id="CP075870">
    <property type="protein sequence ID" value="QYT05418.1"/>
    <property type="molecule type" value="Genomic_DNA"/>
</dbReference>
<protein>
    <submittedName>
        <fullName evidence="1">HET domain-containing protein</fullName>
    </submittedName>
</protein>
<dbReference type="Proteomes" id="UP000826661">
    <property type="component" value="Chromosome VII"/>
</dbReference>
<reference evidence="1 2" key="1">
    <citation type="journal article" date="2021" name="BMC Genomics">
        <title>Telomere-to-telomere genome assembly of asparaginase-producing Trichoderma simmonsii.</title>
        <authorList>
            <person name="Chung D."/>
            <person name="Kwon Y.M."/>
            <person name="Yang Y."/>
        </authorList>
    </citation>
    <scope>NUCLEOTIDE SEQUENCE [LARGE SCALE GENOMIC DNA]</scope>
    <source>
        <strain evidence="1 2">GH-Sj1</strain>
    </source>
</reference>